<evidence type="ECO:0000313" key="1">
    <source>
        <dbReference type="EMBL" id="QJQ33118.1"/>
    </source>
</evidence>
<sequence length="324" mass="36053">MHSRIEFPYSFGTRFSVSVDTEEEFEWSGTLSRTGHGTSSVPAIGEGQRFFESAGVTPLYYVDQPVIDSDEAVDLFRRFIADGTADFGVHLHPWVTPPFEEVVSRPNSYAGNLPESVERAKLRHVRDSMVARLGVRPLAYRAGRYGIGRNSLRILAEEGFVCDSSVRSLFDYRSDGGPDYRWSDQHPWRTGPDNRIVELPLTSLFVGRANWCGRQLYGRIGQLPTLKSILARLGLVERVPLTPEGIPADKACQAIDAALDQGIRLLSMSFHSPSLAIGNTPYVRDGKDLRTFYAWFDKVFDHCARRGILPASLGEILSASGVKV</sequence>
<dbReference type="GO" id="GO:0005975">
    <property type="term" value="P:carbohydrate metabolic process"/>
    <property type="evidence" value="ECO:0007669"/>
    <property type="project" value="InterPro"/>
</dbReference>
<dbReference type="EMBL" id="CP053015">
    <property type="protein sequence ID" value="QJQ33118.1"/>
    <property type="molecule type" value="Genomic_DNA"/>
</dbReference>
<dbReference type="InterPro" id="IPR011330">
    <property type="entry name" value="Glyco_hydro/deAcase_b/a-brl"/>
</dbReference>
<dbReference type="KEGG" id="slan:GV829_12255"/>
<gene>
    <name evidence="1" type="ORF">GV829_12255</name>
</gene>
<accession>A0A6M4AVH3</accession>
<name>A0A6M4AVH3_9SPHN</name>
<evidence type="ECO:0000313" key="2">
    <source>
        <dbReference type="Proteomes" id="UP000503018"/>
    </source>
</evidence>
<keyword evidence="2" id="KW-1185">Reference proteome</keyword>
<protein>
    <submittedName>
        <fullName evidence="1">WalW protein</fullName>
    </submittedName>
</protein>
<dbReference type="SUPFAM" id="SSF88713">
    <property type="entry name" value="Glycoside hydrolase/deacetylase"/>
    <property type="match status" value="1"/>
</dbReference>
<organism evidence="1 2">
    <name type="scientific">Sphingomonas lacunae</name>
    <dbReference type="NCBI Taxonomy" id="2698828"/>
    <lineage>
        <taxon>Bacteria</taxon>
        <taxon>Pseudomonadati</taxon>
        <taxon>Pseudomonadota</taxon>
        <taxon>Alphaproteobacteria</taxon>
        <taxon>Sphingomonadales</taxon>
        <taxon>Sphingomonadaceae</taxon>
        <taxon>Sphingomonas</taxon>
    </lineage>
</organism>
<dbReference type="Gene3D" id="3.20.20.370">
    <property type="entry name" value="Glycoside hydrolase/deacetylase"/>
    <property type="match status" value="1"/>
</dbReference>
<dbReference type="AlphaFoldDB" id="A0A6M4AVH3"/>
<dbReference type="CDD" id="cd10935">
    <property type="entry name" value="CE4_WalW"/>
    <property type="match status" value="1"/>
</dbReference>
<reference evidence="1 2" key="1">
    <citation type="submission" date="2020-01" db="EMBL/GenBank/DDBJ databases">
        <title>Sphingomonas sp. strain CSW-10.</title>
        <authorList>
            <person name="Chen W.-M."/>
        </authorList>
    </citation>
    <scope>NUCLEOTIDE SEQUENCE [LARGE SCALE GENOMIC DNA]</scope>
    <source>
        <strain evidence="1 2">CSW-10</strain>
    </source>
</reference>
<dbReference type="RefSeq" id="WP_169947081.1">
    <property type="nucleotide sequence ID" value="NZ_CP053015.1"/>
</dbReference>
<dbReference type="Proteomes" id="UP000503018">
    <property type="component" value="Chromosome"/>
</dbReference>
<proteinExistence type="predicted"/>